<evidence type="ECO:0000313" key="3">
    <source>
        <dbReference type="Proteomes" id="UP001597314"/>
    </source>
</evidence>
<gene>
    <name evidence="2" type="ORF">ACFSOX_23580</name>
</gene>
<dbReference type="Proteomes" id="UP001597314">
    <property type="component" value="Unassembled WGS sequence"/>
</dbReference>
<evidence type="ECO:0000313" key="2">
    <source>
        <dbReference type="EMBL" id="MFD2185141.1"/>
    </source>
</evidence>
<feature type="compositionally biased region" description="Basic and acidic residues" evidence="1">
    <location>
        <begin position="93"/>
        <end position="103"/>
    </location>
</feature>
<evidence type="ECO:0000256" key="1">
    <source>
        <dbReference type="SAM" id="MobiDB-lite"/>
    </source>
</evidence>
<protein>
    <recommendedName>
        <fullName evidence="4">Methyl-accepting chemotaxis protein</fullName>
    </recommendedName>
</protein>
<name>A0ABW5ASI9_9BRAD</name>
<keyword evidence="3" id="KW-1185">Reference proteome</keyword>
<feature type="region of interest" description="Disordered" evidence="1">
    <location>
        <begin position="29"/>
        <end position="60"/>
    </location>
</feature>
<evidence type="ECO:0008006" key="4">
    <source>
        <dbReference type="Google" id="ProtNLM"/>
    </source>
</evidence>
<dbReference type="EMBL" id="JBHUIW010000063">
    <property type="protein sequence ID" value="MFD2185141.1"/>
    <property type="molecule type" value="Genomic_DNA"/>
</dbReference>
<comment type="caution">
    <text evidence="2">The sequence shown here is derived from an EMBL/GenBank/DDBJ whole genome shotgun (WGS) entry which is preliminary data.</text>
</comment>
<feature type="non-terminal residue" evidence="2">
    <location>
        <position position="1"/>
    </location>
</feature>
<sequence length="103" mass="10398">LAAQAEQLQASIAYFRTDESAAVAPATAVRRPAAGRSPVGKAPAKAAASEPTGRPVAGGANKLVDQLRAAYAAPARAAGKPGFRLDMTSGGPDAHDVQFERAS</sequence>
<feature type="region of interest" description="Disordered" evidence="1">
    <location>
        <begin position="75"/>
        <end position="103"/>
    </location>
</feature>
<organism evidence="2 3">
    <name type="scientific">Rhodoplanes azumiensis</name>
    <dbReference type="NCBI Taxonomy" id="1897628"/>
    <lineage>
        <taxon>Bacteria</taxon>
        <taxon>Pseudomonadati</taxon>
        <taxon>Pseudomonadota</taxon>
        <taxon>Alphaproteobacteria</taxon>
        <taxon>Hyphomicrobiales</taxon>
        <taxon>Nitrobacteraceae</taxon>
        <taxon>Rhodoplanes</taxon>
    </lineage>
</organism>
<accession>A0ABW5ASI9</accession>
<proteinExistence type="predicted"/>
<reference evidence="3" key="1">
    <citation type="journal article" date="2019" name="Int. J. Syst. Evol. Microbiol.">
        <title>The Global Catalogue of Microorganisms (GCM) 10K type strain sequencing project: providing services to taxonomists for standard genome sequencing and annotation.</title>
        <authorList>
            <consortium name="The Broad Institute Genomics Platform"/>
            <consortium name="The Broad Institute Genome Sequencing Center for Infectious Disease"/>
            <person name="Wu L."/>
            <person name="Ma J."/>
        </authorList>
    </citation>
    <scope>NUCLEOTIDE SEQUENCE [LARGE SCALE GENOMIC DNA]</scope>
    <source>
        <strain evidence="3">CGMCC 1.6774</strain>
    </source>
</reference>